<evidence type="ECO:0000313" key="7">
    <source>
        <dbReference type="Proteomes" id="UP000486351"/>
    </source>
</evidence>
<comment type="function">
    <text evidence="5">Effector that suppresses plant defense responses during pathogen infection.</text>
</comment>
<dbReference type="Pfam" id="PF16810">
    <property type="entry name" value="RXLR"/>
    <property type="match status" value="1"/>
</dbReference>
<comment type="subcellular location">
    <subcellularLocation>
        <location evidence="1 5">Secreted</location>
    </subcellularLocation>
</comment>
<dbReference type="Proteomes" id="UP000486351">
    <property type="component" value="Unassembled WGS sequence"/>
</dbReference>
<organism evidence="6 7">
    <name type="scientific">Phytophthora fragariae</name>
    <dbReference type="NCBI Taxonomy" id="53985"/>
    <lineage>
        <taxon>Eukaryota</taxon>
        <taxon>Sar</taxon>
        <taxon>Stramenopiles</taxon>
        <taxon>Oomycota</taxon>
        <taxon>Peronosporomycetes</taxon>
        <taxon>Peronosporales</taxon>
        <taxon>Peronosporaceae</taxon>
        <taxon>Phytophthora</taxon>
    </lineage>
</organism>
<dbReference type="EMBL" id="QXFY01004182">
    <property type="protein sequence ID" value="KAE9279146.1"/>
    <property type="molecule type" value="Genomic_DNA"/>
</dbReference>
<protein>
    <recommendedName>
        <fullName evidence="5">RxLR effector protein</fullName>
    </recommendedName>
</protein>
<accession>A0A6G0QBZ6</accession>
<sequence length="163" mass="18229">MRLLLWVLLATLLTLLSSTNASSSKLSNKPDAANVDSTFPVPATYPGYNGKPSRGLRADEREVAGNDGSVEEERAFSVSNILNRGKQALRTRLSAQAQKLLEYTVKRAFIHAYKKGITPETLFNRAKMMGKNDPYVGEYKIWYDKVRATGKFPKVTVMFPKKL</sequence>
<feature type="chain" id="PRO_5045002857" description="RxLR effector protein" evidence="5">
    <location>
        <begin position="22"/>
        <end position="163"/>
    </location>
</feature>
<evidence type="ECO:0000256" key="5">
    <source>
        <dbReference type="RuleBase" id="RU367124"/>
    </source>
</evidence>
<comment type="similarity">
    <text evidence="2 5">Belongs to the RxLR effector family.</text>
</comment>
<feature type="signal peptide" evidence="5">
    <location>
        <begin position="1"/>
        <end position="21"/>
    </location>
</feature>
<proteinExistence type="inferred from homology"/>
<evidence type="ECO:0000256" key="1">
    <source>
        <dbReference type="ARBA" id="ARBA00004613"/>
    </source>
</evidence>
<evidence type="ECO:0000256" key="4">
    <source>
        <dbReference type="ARBA" id="ARBA00022729"/>
    </source>
</evidence>
<gene>
    <name evidence="6" type="ORF">PF008_g28441</name>
</gene>
<reference evidence="6 7" key="1">
    <citation type="submission" date="2018-09" db="EMBL/GenBank/DDBJ databases">
        <title>Genomic investigation of the strawberry pathogen Phytophthora fragariae indicates pathogenicity is determined by transcriptional variation in three key races.</title>
        <authorList>
            <person name="Adams T.M."/>
            <person name="Armitage A.D."/>
            <person name="Sobczyk M.K."/>
            <person name="Bates H.J."/>
            <person name="Dunwell J.M."/>
            <person name="Nellist C.F."/>
            <person name="Harrison R.J."/>
        </authorList>
    </citation>
    <scope>NUCLEOTIDE SEQUENCE [LARGE SCALE GENOMIC DNA]</scope>
    <source>
        <strain evidence="6 7">NOV-77</strain>
    </source>
</reference>
<evidence type="ECO:0000256" key="3">
    <source>
        <dbReference type="ARBA" id="ARBA00022525"/>
    </source>
</evidence>
<comment type="caution">
    <text evidence="6">The sequence shown here is derived from an EMBL/GenBank/DDBJ whole genome shotgun (WGS) entry which is preliminary data.</text>
</comment>
<name>A0A6G0QBZ6_9STRA</name>
<keyword evidence="3 5" id="KW-0964">Secreted</keyword>
<dbReference type="AlphaFoldDB" id="A0A6G0QBZ6"/>
<dbReference type="InterPro" id="IPR031825">
    <property type="entry name" value="RXLR"/>
</dbReference>
<evidence type="ECO:0000313" key="6">
    <source>
        <dbReference type="EMBL" id="KAE9279146.1"/>
    </source>
</evidence>
<comment type="domain">
    <text evidence="5">The RxLR-dEER motif acts to carry the protein into the host cell cytoplasm through binding to cell surface phosphatidylinositol-3-phosphate.</text>
</comment>
<evidence type="ECO:0000256" key="2">
    <source>
        <dbReference type="ARBA" id="ARBA00010400"/>
    </source>
</evidence>
<keyword evidence="4 5" id="KW-0732">Signal</keyword>